<evidence type="ECO:0000259" key="6">
    <source>
        <dbReference type="Pfam" id="PF01409"/>
    </source>
</evidence>
<evidence type="ECO:0000256" key="2">
    <source>
        <dbReference type="ARBA" id="ARBA00022741"/>
    </source>
</evidence>
<keyword evidence="3" id="KW-0067">ATP-binding</keyword>
<keyword evidence="8" id="KW-1185">Reference proteome</keyword>
<dbReference type="Gene3D" id="3.30.930.10">
    <property type="entry name" value="Bira Bifunctional Protein, Domain 2"/>
    <property type="match status" value="1"/>
</dbReference>
<reference evidence="7 8" key="1">
    <citation type="journal article" date="2020" name="Sci. Rep.">
        <title>Morphology, ultrastructure, genomics, and phylogeny of Euplotes vanleeuwenhoeki sp. nov. and its ultra-reduced endosymbiont Candidatus Pinguicoccus supinus sp. nov.</title>
        <authorList>
            <person name="Serra V."/>
            <person name="Gammuto L."/>
            <person name="Nitla V."/>
            <person name="Castelli M."/>
            <person name="Lanzoni O."/>
            <person name="Sassera D."/>
            <person name="Bandi C."/>
            <person name="Sandeep B.V."/>
            <person name="Verni F."/>
            <person name="Modeo L."/>
            <person name="Petroni G."/>
        </authorList>
    </citation>
    <scope>NUCLEOTIDE SEQUENCE [LARGE SCALE GENOMIC DNA]</scope>
    <source>
        <strain evidence="7 8">KKR18_Esm</strain>
    </source>
</reference>
<dbReference type="InterPro" id="IPR002319">
    <property type="entry name" value="Phenylalanyl-tRNA_Synthase"/>
</dbReference>
<dbReference type="GO" id="GO:0000049">
    <property type="term" value="F:tRNA binding"/>
    <property type="evidence" value="ECO:0007669"/>
    <property type="project" value="InterPro"/>
</dbReference>
<evidence type="ECO:0000256" key="5">
    <source>
        <dbReference type="ARBA" id="ARBA00023146"/>
    </source>
</evidence>
<dbReference type="Pfam" id="PF01409">
    <property type="entry name" value="tRNA-synt_2d"/>
    <property type="match status" value="1"/>
</dbReference>
<dbReference type="GO" id="GO:0004812">
    <property type="term" value="F:aminoacyl-tRNA ligase activity"/>
    <property type="evidence" value="ECO:0007669"/>
    <property type="project" value="UniProtKB-KW"/>
</dbReference>
<keyword evidence="1" id="KW-0436">Ligase</keyword>
<evidence type="ECO:0000256" key="1">
    <source>
        <dbReference type="ARBA" id="ARBA00022598"/>
    </source>
</evidence>
<evidence type="ECO:0000313" key="8">
    <source>
        <dbReference type="Proteomes" id="UP000594451"/>
    </source>
</evidence>
<proteinExistence type="predicted"/>
<evidence type="ECO:0000256" key="4">
    <source>
        <dbReference type="ARBA" id="ARBA00022917"/>
    </source>
</evidence>
<evidence type="ECO:0000256" key="3">
    <source>
        <dbReference type="ARBA" id="ARBA00022840"/>
    </source>
</evidence>
<protein>
    <recommendedName>
        <fullName evidence="6">Phenylalanyl-tRNA synthetase domain-containing protein</fullName>
    </recommendedName>
</protein>
<dbReference type="GO" id="GO:0043039">
    <property type="term" value="P:tRNA aminoacylation"/>
    <property type="evidence" value="ECO:0007669"/>
    <property type="project" value="InterPro"/>
</dbReference>
<dbReference type="GO" id="GO:0005524">
    <property type="term" value="F:ATP binding"/>
    <property type="evidence" value="ECO:0007669"/>
    <property type="project" value="UniProtKB-KW"/>
</dbReference>
<keyword evidence="5" id="KW-0030">Aminoacyl-tRNA synthetase</keyword>
<dbReference type="SUPFAM" id="SSF55681">
    <property type="entry name" value="Class II aaRS and biotin synthetases"/>
    <property type="match status" value="1"/>
</dbReference>
<dbReference type="GO" id="GO:0006412">
    <property type="term" value="P:translation"/>
    <property type="evidence" value="ECO:0007669"/>
    <property type="project" value="UniProtKB-KW"/>
</dbReference>
<keyword evidence="2" id="KW-0547">Nucleotide-binding</keyword>
<dbReference type="InterPro" id="IPR045864">
    <property type="entry name" value="aa-tRNA-synth_II/BPL/LPL"/>
</dbReference>
<organism evidence="7 8">
    <name type="scientific">Candidatus Pinguicoccus supinus</name>
    <dbReference type="NCBI Taxonomy" id="2529394"/>
    <lineage>
        <taxon>Bacteria</taxon>
        <taxon>Pseudomonadati</taxon>
        <taxon>Verrucomicrobiota</taxon>
        <taxon>Candidatus Pinguicoccus</taxon>
    </lineage>
</organism>
<evidence type="ECO:0000313" key="7">
    <source>
        <dbReference type="EMBL" id="QPJ58540.1"/>
    </source>
</evidence>
<gene>
    <name evidence="7" type="ORF">E5P55_01075</name>
</gene>
<feature type="domain" description="Phenylalanyl-tRNA synthetase" evidence="6">
    <location>
        <begin position="1"/>
        <end position="45"/>
    </location>
</feature>
<accession>A0A7T0FXS2</accession>
<dbReference type="EMBL" id="CP039370">
    <property type="protein sequence ID" value="QPJ58540.1"/>
    <property type="molecule type" value="Genomic_DNA"/>
</dbReference>
<dbReference type="KEGG" id="psup:E5P55_01075"/>
<name>A0A7T0FXS2_9BACT</name>
<sequence length="46" mass="5293">MVHPKILINTAAIYKKINGFAIGLGVERLTMLKYKLKNIKDLYMNI</sequence>
<keyword evidence="4" id="KW-0648">Protein biosynthesis</keyword>
<dbReference type="Proteomes" id="UP000594451">
    <property type="component" value="Chromosome"/>
</dbReference>
<dbReference type="AlphaFoldDB" id="A0A7T0FXS2"/>